<proteinExistence type="predicted"/>
<dbReference type="EMBL" id="JABSTQ010009287">
    <property type="protein sequence ID" value="KAG0430814.1"/>
    <property type="molecule type" value="Genomic_DNA"/>
</dbReference>
<name>A0AC60QCB5_IXOPE</name>
<reference evidence="1 2" key="1">
    <citation type="journal article" date="2020" name="Cell">
        <title>Large-Scale Comparative Analyses of Tick Genomes Elucidate Their Genetic Diversity and Vector Capacities.</title>
        <authorList>
            <consortium name="Tick Genome and Microbiome Consortium (TIGMIC)"/>
            <person name="Jia N."/>
            <person name="Wang J."/>
            <person name="Shi W."/>
            <person name="Du L."/>
            <person name="Sun Y."/>
            <person name="Zhan W."/>
            <person name="Jiang J.F."/>
            <person name="Wang Q."/>
            <person name="Zhang B."/>
            <person name="Ji P."/>
            <person name="Bell-Sakyi L."/>
            <person name="Cui X.M."/>
            <person name="Yuan T.T."/>
            <person name="Jiang B.G."/>
            <person name="Yang W.F."/>
            <person name="Lam T.T."/>
            <person name="Chang Q.C."/>
            <person name="Ding S.J."/>
            <person name="Wang X.J."/>
            <person name="Zhu J.G."/>
            <person name="Ruan X.D."/>
            <person name="Zhao L."/>
            <person name="Wei J.T."/>
            <person name="Ye R.Z."/>
            <person name="Que T.C."/>
            <person name="Du C.H."/>
            <person name="Zhou Y.H."/>
            <person name="Cheng J.X."/>
            <person name="Dai P.F."/>
            <person name="Guo W.B."/>
            <person name="Han X.H."/>
            <person name="Huang E.J."/>
            <person name="Li L.F."/>
            <person name="Wei W."/>
            <person name="Gao Y.C."/>
            <person name="Liu J.Z."/>
            <person name="Shao H.Z."/>
            <person name="Wang X."/>
            <person name="Wang C.C."/>
            <person name="Yang T.C."/>
            <person name="Huo Q.B."/>
            <person name="Li W."/>
            <person name="Chen H.Y."/>
            <person name="Chen S.E."/>
            <person name="Zhou L.G."/>
            <person name="Ni X.B."/>
            <person name="Tian J.H."/>
            <person name="Sheng Y."/>
            <person name="Liu T."/>
            <person name="Pan Y.S."/>
            <person name="Xia L.Y."/>
            <person name="Li J."/>
            <person name="Zhao F."/>
            <person name="Cao W.C."/>
        </authorList>
    </citation>
    <scope>NUCLEOTIDE SEQUENCE [LARGE SCALE GENOMIC DNA]</scope>
    <source>
        <strain evidence="1">Iper-2018</strain>
    </source>
</reference>
<evidence type="ECO:0000313" key="1">
    <source>
        <dbReference type="EMBL" id="KAG0430814.1"/>
    </source>
</evidence>
<dbReference type="Proteomes" id="UP000805193">
    <property type="component" value="Unassembled WGS sequence"/>
</dbReference>
<protein>
    <submittedName>
        <fullName evidence="1">Uncharacterized protein</fullName>
    </submittedName>
</protein>
<evidence type="ECO:0000313" key="2">
    <source>
        <dbReference type="Proteomes" id="UP000805193"/>
    </source>
</evidence>
<keyword evidence="2" id="KW-1185">Reference proteome</keyword>
<organism evidence="1 2">
    <name type="scientific">Ixodes persulcatus</name>
    <name type="common">Taiga tick</name>
    <dbReference type="NCBI Taxonomy" id="34615"/>
    <lineage>
        <taxon>Eukaryota</taxon>
        <taxon>Metazoa</taxon>
        <taxon>Ecdysozoa</taxon>
        <taxon>Arthropoda</taxon>
        <taxon>Chelicerata</taxon>
        <taxon>Arachnida</taxon>
        <taxon>Acari</taxon>
        <taxon>Parasitiformes</taxon>
        <taxon>Ixodida</taxon>
        <taxon>Ixodoidea</taxon>
        <taxon>Ixodidae</taxon>
        <taxon>Ixodinae</taxon>
        <taxon>Ixodes</taxon>
    </lineage>
</organism>
<accession>A0AC60QCB5</accession>
<gene>
    <name evidence="1" type="ORF">HPB47_022356</name>
</gene>
<sequence length="194" mass="20764">MRPASPPFSASPFARPPADKKRPSHGDSESEEEFPAPSLNLTNRGKRTTATLSVSRVADGSLEAYRLDRAGAVVLRLSPPSAGVQDYAETTMNELLGWYGYEKAVDSRDTQGLNLTHFAPSSSDSGREDSGNERRHHRHRGPTPHHRHAGQRTSSGTADEGAPATTAGGGDSSPRADGECTPDTSERTNETGRE</sequence>
<comment type="caution">
    <text evidence="1">The sequence shown here is derived from an EMBL/GenBank/DDBJ whole genome shotgun (WGS) entry which is preliminary data.</text>
</comment>